<reference evidence="2" key="1">
    <citation type="journal article" date="2023" name="Science">
        <title>Genome structures resolve the early diversification of teleost fishes.</title>
        <authorList>
            <person name="Parey E."/>
            <person name="Louis A."/>
            <person name="Montfort J."/>
            <person name="Bouchez O."/>
            <person name="Roques C."/>
            <person name="Iampietro C."/>
            <person name="Lluch J."/>
            <person name="Castinel A."/>
            <person name="Donnadieu C."/>
            <person name="Desvignes T."/>
            <person name="Floi Bucao C."/>
            <person name="Jouanno E."/>
            <person name="Wen M."/>
            <person name="Mejri S."/>
            <person name="Dirks R."/>
            <person name="Jansen H."/>
            <person name="Henkel C."/>
            <person name="Chen W.J."/>
            <person name="Zahm M."/>
            <person name="Cabau C."/>
            <person name="Klopp C."/>
            <person name="Thompson A.W."/>
            <person name="Robinson-Rechavi M."/>
            <person name="Braasch I."/>
            <person name="Lecointre G."/>
            <person name="Bobe J."/>
            <person name="Postlethwait J.H."/>
            <person name="Berthelot C."/>
            <person name="Roest Crollius H."/>
            <person name="Guiguen Y."/>
        </authorList>
    </citation>
    <scope>NUCLEOTIDE SEQUENCE</scope>
    <source>
        <strain evidence="2">WJC10195</strain>
    </source>
</reference>
<evidence type="ECO:0000256" key="1">
    <source>
        <dbReference type="SAM" id="MobiDB-lite"/>
    </source>
</evidence>
<name>A0A9Q1FWA0_SYNKA</name>
<comment type="caution">
    <text evidence="2">The sequence shown here is derived from an EMBL/GenBank/DDBJ whole genome shotgun (WGS) entry which is preliminary data.</text>
</comment>
<proteinExistence type="predicted"/>
<dbReference type="AlphaFoldDB" id="A0A9Q1FWA0"/>
<sequence>MEGSLSGSEKGRGEGRGHVQAVCQSSFPDFTPFGCLSRSDSGVTRPCDSAGLMNPPGLSRSGREREARNVFQATLANDFFRSSFPGFQLRPRGIFSHSAAVPDANRRVGTLPSVPPSSRQSPLGGGGGGEGGLMGNNTPPPAQPEAQWPGDSLRG</sequence>
<dbReference type="Proteomes" id="UP001152622">
    <property type="component" value="Chromosome 3"/>
</dbReference>
<evidence type="ECO:0000313" key="3">
    <source>
        <dbReference type="Proteomes" id="UP001152622"/>
    </source>
</evidence>
<accession>A0A9Q1FWA0</accession>
<organism evidence="2 3">
    <name type="scientific">Synaphobranchus kaupii</name>
    <name type="common">Kaup's arrowtooth eel</name>
    <dbReference type="NCBI Taxonomy" id="118154"/>
    <lineage>
        <taxon>Eukaryota</taxon>
        <taxon>Metazoa</taxon>
        <taxon>Chordata</taxon>
        <taxon>Craniata</taxon>
        <taxon>Vertebrata</taxon>
        <taxon>Euteleostomi</taxon>
        <taxon>Actinopterygii</taxon>
        <taxon>Neopterygii</taxon>
        <taxon>Teleostei</taxon>
        <taxon>Anguilliformes</taxon>
        <taxon>Synaphobranchidae</taxon>
        <taxon>Synaphobranchus</taxon>
    </lineage>
</organism>
<protein>
    <submittedName>
        <fullName evidence="2">Uncharacterized protein</fullName>
    </submittedName>
</protein>
<gene>
    <name evidence="2" type="ORF">SKAU_G00088890</name>
</gene>
<feature type="region of interest" description="Disordered" evidence="1">
    <location>
        <begin position="98"/>
        <end position="155"/>
    </location>
</feature>
<dbReference type="EMBL" id="JAINUF010000003">
    <property type="protein sequence ID" value="KAJ8368861.1"/>
    <property type="molecule type" value="Genomic_DNA"/>
</dbReference>
<keyword evidence="3" id="KW-1185">Reference proteome</keyword>
<feature type="compositionally biased region" description="Gly residues" evidence="1">
    <location>
        <begin position="123"/>
        <end position="134"/>
    </location>
</feature>
<feature type="region of interest" description="Disordered" evidence="1">
    <location>
        <begin position="44"/>
        <end position="65"/>
    </location>
</feature>
<evidence type="ECO:0000313" key="2">
    <source>
        <dbReference type="EMBL" id="KAJ8368861.1"/>
    </source>
</evidence>